<geneLocation type="mitochondrion" evidence="2"/>
<protein>
    <submittedName>
        <fullName evidence="2">Uncharacterized protein</fullName>
    </submittedName>
</protein>
<organism evidence="2">
    <name type="scientific">Morchella brunnea</name>
    <dbReference type="NCBI Taxonomy" id="1174671"/>
    <lineage>
        <taxon>Eukaryota</taxon>
        <taxon>Fungi</taxon>
        <taxon>Dikarya</taxon>
        <taxon>Ascomycota</taxon>
        <taxon>Pezizomycotina</taxon>
        <taxon>Pezizomycetes</taxon>
        <taxon>Pezizales</taxon>
        <taxon>Morchellaceae</taxon>
        <taxon>Morchella</taxon>
    </lineage>
</organism>
<dbReference type="EMBL" id="MW538937">
    <property type="protein sequence ID" value="UBU98432.1"/>
    <property type="molecule type" value="Genomic_DNA"/>
</dbReference>
<dbReference type="AlphaFoldDB" id="A0A8K1MIF8"/>
<dbReference type="GeneID" id="68665159"/>
<evidence type="ECO:0000256" key="1">
    <source>
        <dbReference type="SAM" id="MobiDB-lite"/>
    </source>
</evidence>
<keyword evidence="2" id="KW-0496">Mitochondrion</keyword>
<proteinExistence type="predicted"/>
<accession>A0A8K1MIF8</accession>
<name>A0A8K1MIF8_9PEZI</name>
<reference evidence="2" key="1">
    <citation type="submission" date="2021-01" db="EMBL/GenBank/DDBJ databases">
        <authorList>
            <person name="Sun H.-H."/>
            <person name="Zhang S."/>
            <person name="Zhang Y.-J."/>
        </authorList>
    </citation>
    <scope>NUCLEOTIDE SEQUENCE</scope>
    <source>
        <strain evidence="2">CMM1</strain>
    </source>
</reference>
<gene>
    <name evidence="2" type="primary">orf106C</name>
</gene>
<dbReference type="RefSeq" id="YP_010218619.1">
    <property type="nucleotide sequence ID" value="NC_058917.1"/>
</dbReference>
<evidence type="ECO:0000313" key="2">
    <source>
        <dbReference type="EMBL" id="UBU98432.1"/>
    </source>
</evidence>
<feature type="region of interest" description="Disordered" evidence="1">
    <location>
        <begin position="50"/>
        <end position="74"/>
    </location>
</feature>
<sequence>MQRSHAEPGAGKLSTKAPDFYKRPLSQTLPTVYFLMEIYEREGAEEGMQPLSLWKRERGRSSSGGRARPMKRGPLLSRLFSGQKELREEEGPFCKIMFEWKPCVCS</sequence>